<evidence type="ECO:0000256" key="1">
    <source>
        <dbReference type="ARBA" id="ARBA00022729"/>
    </source>
</evidence>
<dbReference type="PANTHER" id="PTHR48071:SF27">
    <property type="entry name" value="SCAVENGER RECEPTOR CYSTEINE-RICH TYPE 1 PROTEIN M130-LIKE"/>
    <property type="match status" value="1"/>
</dbReference>
<keyword evidence="9" id="KW-1185">Reference proteome</keyword>
<dbReference type="PRINTS" id="PR00258">
    <property type="entry name" value="SPERACTRCPTR"/>
</dbReference>
<dbReference type="GO" id="GO:0005886">
    <property type="term" value="C:plasma membrane"/>
    <property type="evidence" value="ECO:0007669"/>
    <property type="project" value="TreeGrafter"/>
</dbReference>
<dbReference type="GO" id="GO:0004252">
    <property type="term" value="F:serine-type endopeptidase activity"/>
    <property type="evidence" value="ECO:0007669"/>
    <property type="project" value="TreeGrafter"/>
</dbReference>
<dbReference type="SUPFAM" id="SSF56487">
    <property type="entry name" value="SRCR-like"/>
    <property type="match status" value="1"/>
</dbReference>
<dbReference type="InterPro" id="IPR036772">
    <property type="entry name" value="SRCR-like_dom_sf"/>
</dbReference>
<evidence type="ECO:0000256" key="2">
    <source>
        <dbReference type="ARBA" id="ARBA00022737"/>
    </source>
</evidence>
<evidence type="ECO:0000256" key="3">
    <source>
        <dbReference type="ARBA" id="ARBA00023157"/>
    </source>
</evidence>
<reference evidence="8" key="2">
    <citation type="submission" date="2025-08" db="UniProtKB">
        <authorList>
            <consortium name="Ensembl"/>
        </authorList>
    </citation>
    <scope>IDENTIFICATION</scope>
</reference>
<dbReference type="OMA" id="FRINSMI"/>
<evidence type="ECO:0000313" key="9">
    <source>
        <dbReference type="Proteomes" id="UP000472264"/>
    </source>
</evidence>
<feature type="disulfide bond" evidence="5">
    <location>
        <begin position="62"/>
        <end position="123"/>
    </location>
</feature>
<protein>
    <recommendedName>
        <fullName evidence="7">SRCR domain-containing protein</fullName>
    </recommendedName>
</protein>
<keyword evidence="1 6" id="KW-0732">Signal</keyword>
<evidence type="ECO:0000256" key="6">
    <source>
        <dbReference type="SAM" id="SignalP"/>
    </source>
</evidence>
<dbReference type="FunFam" id="3.10.250.10:FF:000003">
    <property type="entry name" value="Deleted in malignant brain tumors 1"/>
    <property type="match status" value="1"/>
</dbReference>
<proteinExistence type="predicted"/>
<reference evidence="8" key="3">
    <citation type="submission" date="2025-09" db="UniProtKB">
        <authorList>
            <consortium name="Ensembl"/>
        </authorList>
    </citation>
    <scope>IDENTIFICATION</scope>
</reference>
<evidence type="ECO:0000259" key="7">
    <source>
        <dbReference type="PROSITE" id="PS50287"/>
    </source>
</evidence>
<sequence>MVLFLSFQPINNVFVFFLVGSLIRLAGSGSTLCSGRVEVYHSGAWGTVCDDSWDLNDAKVVCRQLECGEALGATGNAAFGEGTGEIFLDDLACSGNEGSFNECQHNGFKKHNCQHSEDAGVICSSNYLLLYSVIIKFIKSKQYH</sequence>
<organism evidence="8 9">
    <name type="scientific">Echeneis naucrates</name>
    <name type="common">Live sharksucker</name>
    <dbReference type="NCBI Taxonomy" id="173247"/>
    <lineage>
        <taxon>Eukaryota</taxon>
        <taxon>Metazoa</taxon>
        <taxon>Chordata</taxon>
        <taxon>Craniata</taxon>
        <taxon>Vertebrata</taxon>
        <taxon>Euteleostomi</taxon>
        <taxon>Actinopterygii</taxon>
        <taxon>Neopterygii</taxon>
        <taxon>Teleostei</taxon>
        <taxon>Neoteleostei</taxon>
        <taxon>Acanthomorphata</taxon>
        <taxon>Carangaria</taxon>
        <taxon>Carangiformes</taxon>
        <taxon>Echeneidae</taxon>
        <taxon>Echeneis</taxon>
    </lineage>
</organism>
<feature type="signal peptide" evidence="6">
    <location>
        <begin position="1"/>
        <end position="28"/>
    </location>
</feature>
<keyword evidence="4" id="KW-0325">Glycoprotein</keyword>
<reference evidence="8" key="1">
    <citation type="submission" date="2021-04" db="EMBL/GenBank/DDBJ databases">
        <authorList>
            <consortium name="Wellcome Sanger Institute Data Sharing"/>
        </authorList>
    </citation>
    <scope>NUCLEOTIDE SEQUENCE [LARGE SCALE GENOMIC DNA]</scope>
</reference>
<evidence type="ECO:0000256" key="4">
    <source>
        <dbReference type="ARBA" id="ARBA00023180"/>
    </source>
</evidence>
<dbReference type="SMART" id="SM00202">
    <property type="entry name" value="SR"/>
    <property type="match status" value="1"/>
</dbReference>
<dbReference type="InParanoid" id="A0A665TEX5"/>
<feature type="chain" id="PRO_5025509380" description="SRCR domain-containing protein" evidence="6">
    <location>
        <begin position="29"/>
        <end position="144"/>
    </location>
</feature>
<feature type="disulfide bond" evidence="5">
    <location>
        <begin position="49"/>
        <end position="113"/>
    </location>
</feature>
<dbReference type="Proteomes" id="UP000472264">
    <property type="component" value="Chromosome 8"/>
</dbReference>
<evidence type="ECO:0000256" key="5">
    <source>
        <dbReference type="PROSITE-ProRule" id="PRU00196"/>
    </source>
</evidence>
<accession>A0A665TEX5</accession>
<name>A0A665TEX5_ECHNA</name>
<dbReference type="Gene3D" id="3.10.250.10">
    <property type="entry name" value="SRCR-like domain"/>
    <property type="match status" value="1"/>
</dbReference>
<dbReference type="AlphaFoldDB" id="A0A665TEX5"/>
<dbReference type="GO" id="GO:0031638">
    <property type="term" value="P:zymogen activation"/>
    <property type="evidence" value="ECO:0007669"/>
    <property type="project" value="TreeGrafter"/>
</dbReference>
<keyword evidence="3 5" id="KW-1015">Disulfide bond</keyword>
<feature type="domain" description="SRCR" evidence="7">
    <location>
        <begin position="23"/>
        <end position="124"/>
    </location>
</feature>
<dbReference type="PROSITE" id="PS50287">
    <property type="entry name" value="SRCR_2"/>
    <property type="match status" value="1"/>
</dbReference>
<dbReference type="Pfam" id="PF00530">
    <property type="entry name" value="SRCR"/>
    <property type="match status" value="1"/>
</dbReference>
<dbReference type="Ensembl" id="ENSENLT00000001350.1">
    <property type="protein sequence ID" value="ENSENLP00000001191.1"/>
    <property type="gene ID" value="ENSENLG00000000755.1"/>
</dbReference>
<dbReference type="PANTHER" id="PTHR48071">
    <property type="entry name" value="SRCR DOMAIN-CONTAINING PROTEIN"/>
    <property type="match status" value="1"/>
</dbReference>
<keyword evidence="2" id="KW-0677">Repeat</keyword>
<evidence type="ECO:0000313" key="8">
    <source>
        <dbReference type="Ensembl" id="ENSENLP00000001191.1"/>
    </source>
</evidence>
<feature type="disulfide bond" evidence="5">
    <location>
        <begin position="93"/>
        <end position="103"/>
    </location>
</feature>
<dbReference type="InterPro" id="IPR001190">
    <property type="entry name" value="SRCR"/>
</dbReference>